<comment type="similarity">
    <text evidence="1">Belongs to the bacterial ribosomal protein bL32 family.</text>
</comment>
<evidence type="ECO:0000256" key="3">
    <source>
        <dbReference type="ARBA" id="ARBA00023274"/>
    </source>
</evidence>
<feature type="region of interest" description="Disordered" evidence="6">
    <location>
        <begin position="1"/>
        <end position="32"/>
    </location>
</feature>
<dbReference type="GO" id="GO:0015934">
    <property type="term" value="C:large ribosomal subunit"/>
    <property type="evidence" value="ECO:0007669"/>
    <property type="project" value="InterPro"/>
</dbReference>
<dbReference type="GO" id="GO:0006412">
    <property type="term" value="P:translation"/>
    <property type="evidence" value="ECO:0007669"/>
    <property type="project" value="InterPro"/>
</dbReference>
<dbReference type="InterPro" id="IPR002677">
    <property type="entry name" value="Ribosomal_bL32"/>
</dbReference>
<dbReference type="Gene3D" id="1.20.5.640">
    <property type="entry name" value="Single helix bin"/>
    <property type="match status" value="1"/>
</dbReference>
<reference evidence="7" key="1">
    <citation type="submission" date="2024-05" db="EMBL/GenBank/DDBJ databases">
        <title>Planctomycetes of the genus Singulisphaera possess chitinolytic capabilities.</title>
        <authorList>
            <person name="Ivanova A."/>
        </authorList>
    </citation>
    <scope>NUCLEOTIDE SEQUENCE</scope>
    <source>
        <strain evidence="7">Ch08T</strain>
    </source>
</reference>
<accession>A0AAU7CEI1</accession>
<organism evidence="7">
    <name type="scientific">Singulisphaera sp. Ch08</name>
    <dbReference type="NCBI Taxonomy" id="3120278"/>
    <lineage>
        <taxon>Bacteria</taxon>
        <taxon>Pseudomonadati</taxon>
        <taxon>Planctomycetota</taxon>
        <taxon>Planctomycetia</taxon>
        <taxon>Isosphaerales</taxon>
        <taxon>Isosphaeraceae</taxon>
        <taxon>Singulisphaera</taxon>
    </lineage>
</organism>
<dbReference type="AlphaFoldDB" id="A0AAU7CEI1"/>
<evidence type="ECO:0000256" key="4">
    <source>
        <dbReference type="ARBA" id="ARBA00035178"/>
    </source>
</evidence>
<evidence type="ECO:0000256" key="2">
    <source>
        <dbReference type="ARBA" id="ARBA00022980"/>
    </source>
</evidence>
<dbReference type="EMBL" id="CP155447">
    <property type="protein sequence ID" value="XBH03769.1"/>
    <property type="molecule type" value="Genomic_DNA"/>
</dbReference>
<gene>
    <name evidence="7" type="primary">rpmF</name>
    <name evidence="7" type="ORF">V5E97_36520</name>
</gene>
<dbReference type="InterPro" id="IPR011332">
    <property type="entry name" value="Ribosomal_zn-bd"/>
</dbReference>
<dbReference type="Pfam" id="PF01783">
    <property type="entry name" value="Ribosomal_L32p"/>
    <property type="match status" value="1"/>
</dbReference>
<keyword evidence="2 7" id="KW-0689">Ribosomal protein</keyword>
<evidence type="ECO:0000256" key="6">
    <source>
        <dbReference type="SAM" id="MobiDB-lite"/>
    </source>
</evidence>
<dbReference type="RefSeq" id="WP_406696509.1">
    <property type="nucleotide sequence ID" value="NZ_CP155447.1"/>
</dbReference>
<dbReference type="SUPFAM" id="SSF57829">
    <property type="entry name" value="Zn-binding ribosomal proteins"/>
    <property type="match status" value="1"/>
</dbReference>
<keyword evidence="3" id="KW-0687">Ribonucleoprotein</keyword>
<feature type="compositionally biased region" description="Basic residues" evidence="6">
    <location>
        <begin position="1"/>
        <end position="18"/>
    </location>
</feature>
<evidence type="ECO:0000313" key="7">
    <source>
        <dbReference type="EMBL" id="XBH03769.1"/>
    </source>
</evidence>
<evidence type="ECO:0000256" key="1">
    <source>
        <dbReference type="ARBA" id="ARBA00008560"/>
    </source>
</evidence>
<sequence>MAVPKRRTSKSAKGKRRSHDSLKPINLTISPM</sequence>
<protein>
    <recommendedName>
        <fullName evidence="4">Large ribosomal subunit protein bL32</fullName>
    </recommendedName>
    <alternativeName>
        <fullName evidence="5">50S ribosomal protein L32</fullName>
    </alternativeName>
</protein>
<dbReference type="GO" id="GO:0003735">
    <property type="term" value="F:structural constituent of ribosome"/>
    <property type="evidence" value="ECO:0007669"/>
    <property type="project" value="InterPro"/>
</dbReference>
<proteinExistence type="inferred from homology"/>
<dbReference type="NCBIfam" id="TIGR01031">
    <property type="entry name" value="rpmF_bact"/>
    <property type="match status" value="1"/>
</dbReference>
<name>A0AAU7CEI1_9BACT</name>
<evidence type="ECO:0000256" key="5">
    <source>
        <dbReference type="ARBA" id="ARBA00035491"/>
    </source>
</evidence>